<protein>
    <submittedName>
        <fullName evidence="2">Uncharacterized protein</fullName>
    </submittedName>
</protein>
<evidence type="ECO:0000313" key="3">
    <source>
        <dbReference type="Proteomes" id="UP000553632"/>
    </source>
</evidence>
<feature type="non-terminal residue" evidence="2">
    <location>
        <position position="109"/>
    </location>
</feature>
<reference evidence="2 3" key="1">
    <citation type="submission" date="2020-04" db="EMBL/GenBank/DDBJ databases">
        <title>Perkinsus olseni comparative genomics.</title>
        <authorList>
            <person name="Bogema D.R."/>
        </authorList>
    </citation>
    <scope>NUCLEOTIDE SEQUENCE [LARGE SCALE GENOMIC DNA]</scope>
    <source>
        <strain evidence="2 3">ATCC PRA-207</strain>
    </source>
</reference>
<dbReference type="EMBL" id="JABANO010013471">
    <property type="protein sequence ID" value="KAF4740124.1"/>
    <property type="molecule type" value="Genomic_DNA"/>
</dbReference>
<feature type="region of interest" description="Disordered" evidence="1">
    <location>
        <begin position="21"/>
        <end position="41"/>
    </location>
</feature>
<gene>
    <name evidence="2" type="ORF">FOZ63_024596</name>
</gene>
<feature type="non-terminal residue" evidence="2">
    <location>
        <position position="1"/>
    </location>
</feature>
<organism evidence="2 3">
    <name type="scientific">Perkinsus olseni</name>
    <name type="common">Perkinsus atlanticus</name>
    <dbReference type="NCBI Taxonomy" id="32597"/>
    <lineage>
        <taxon>Eukaryota</taxon>
        <taxon>Sar</taxon>
        <taxon>Alveolata</taxon>
        <taxon>Perkinsozoa</taxon>
        <taxon>Perkinsea</taxon>
        <taxon>Perkinsida</taxon>
        <taxon>Perkinsidae</taxon>
        <taxon>Perkinsus</taxon>
    </lineage>
</organism>
<proteinExistence type="predicted"/>
<dbReference type="AlphaFoldDB" id="A0A7J6T4E3"/>
<sequence length="109" mass="12088">CIRKSSRFFIDASIKLTPQTGTTADSVSQIQDRQSRPRRESLSEWASKFAAVYVIGGPGVQGQADKVVRSDESRSVSLRSGKGQLWFVAYKNKADGAEAMKDIESEQFR</sequence>
<dbReference type="Proteomes" id="UP000553632">
    <property type="component" value="Unassembled WGS sequence"/>
</dbReference>
<accession>A0A7J6T4E3</accession>
<evidence type="ECO:0000256" key="1">
    <source>
        <dbReference type="SAM" id="MobiDB-lite"/>
    </source>
</evidence>
<comment type="caution">
    <text evidence="2">The sequence shown here is derived from an EMBL/GenBank/DDBJ whole genome shotgun (WGS) entry which is preliminary data.</text>
</comment>
<evidence type="ECO:0000313" key="2">
    <source>
        <dbReference type="EMBL" id="KAF4740124.1"/>
    </source>
</evidence>
<name>A0A7J6T4E3_PEROL</name>
<keyword evidence="3" id="KW-1185">Reference proteome</keyword>
<feature type="compositionally biased region" description="Polar residues" evidence="1">
    <location>
        <begin position="21"/>
        <end position="32"/>
    </location>
</feature>